<accession>A0ABD3ZW57</accession>
<gene>
    <name evidence="1" type="ORF">B4067_2338</name>
</gene>
<reference evidence="1 2" key="1">
    <citation type="submission" date="2014-11" db="EMBL/GenBank/DDBJ databases">
        <title>Draft Genome Sequences of Nine Bacillus subtilis Strains that Form Spores with High Heat-Resistance.</title>
        <authorList>
            <person name="Krawcyk A.O."/>
            <person name="Berendsen E.M."/>
            <person name="de Jong A."/>
            <person name="Holsappel S."/>
            <person name="Eijlander R.T."/>
            <person name="Wells-Bennik M."/>
            <person name="Kuipers O.P."/>
        </authorList>
    </citation>
    <scope>NUCLEOTIDE SEQUENCE [LARGE SCALE GENOMIC DNA]</scope>
    <source>
        <strain evidence="1 2">B4067</strain>
    </source>
</reference>
<sequence>MLGYQKGKQVRWHEDGEMGIILWTTNRGSVGVEWGSGEYGEYNYEVDELLKLVD</sequence>
<evidence type="ECO:0000313" key="2">
    <source>
        <dbReference type="Proteomes" id="UP000031970"/>
    </source>
</evidence>
<dbReference type="RefSeq" id="WP_198527113.1">
    <property type="nucleotide sequence ID" value="NZ_JSXS01000040.1"/>
</dbReference>
<dbReference type="AlphaFoldDB" id="A0ABD3ZW57"/>
<evidence type="ECO:0000313" key="1">
    <source>
        <dbReference type="EMBL" id="KIL32065.1"/>
    </source>
</evidence>
<protein>
    <submittedName>
        <fullName evidence="1">Uncharacterized protein</fullName>
    </submittedName>
</protein>
<proteinExistence type="predicted"/>
<organism evidence="1 2">
    <name type="scientific">Bacillus subtilis subsp. subtilis</name>
    <dbReference type="NCBI Taxonomy" id="135461"/>
    <lineage>
        <taxon>Bacteria</taxon>
        <taxon>Bacillati</taxon>
        <taxon>Bacillota</taxon>
        <taxon>Bacilli</taxon>
        <taxon>Bacillales</taxon>
        <taxon>Bacillaceae</taxon>
        <taxon>Bacillus</taxon>
    </lineage>
</organism>
<comment type="caution">
    <text evidence="1">The sequence shown here is derived from an EMBL/GenBank/DDBJ whole genome shotgun (WGS) entry which is preliminary data.</text>
</comment>
<dbReference type="Proteomes" id="UP000031970">
    <property type="component" value="Unassembled WGS sequence"/>
</dbReference>
<dbReference type="EMBL" id="JSXS01000040">
    <property type="protein sequence ID" value="KIL32065.1"/>
    <property type="molecule type" value="Genomic_DNA"/>
</dbReference>
<name>A0ABD3ZW57_BACIU</name>